<evidence type="ECO:0000256" key="2">
    <source>
        <dbReference type="ARBA" id="ARBA00007524"/>
    </source>
</evidence>
<evidence type="ECO:0000313" key="7">
    <source>
        <dbReference type="EMBL" id="QHT89480.1"/>
    </source>
</evidence>
<feature type="transmembrane region" description="Helical" evidence="6">
    <location>
        <begin position="109"/>
        <end position="130"/>
    </location>
</feature>
<dbReference type="Gene3D" id="1.20.1260.100">
    <property type="entry name" value="TspO/MBR protein"/>
    <property type="match status" value="1"/>
</dbReference>
<dbReference type="CDD" id="cd15904">
    <property type="entry name" value="TSPO_MBR"/>
    <property type="match status" value="1"/>
</dbReference>
<dbReference type="PANTHER" id="PTHR10057">
    <property type="entry name" value="PERIPHERAL-TYPE BENZODIAZEPINE RECEPTOR"/>
    <property type="match status" value="1"/>
</dbReference>
<evidence type="ECO:0000256" key="3">
    <source>
        <dbReference type="ARBA" id="ARBA00022692"/>
    </source>
</evidence>
<protein>
    <recommendedName>
        <fullName evidence="8">TspO/MBR family protein</fullName>
    </recommendedName>
</protein>
<evidence type="ECO:0008006" key="8">
    <source>
        <dbReference type="Google" id="ProtNLM"/>
    </source>
</evidence>
<organism evidence="7">
    <name type="scientific">viral metagenome</name>
    <dbReference type="NCBI Taxonomy" id="1070528"/>
    <lineage>
        <taxon>unclassified sequences</taxon>
        <taxon>metagenomes</taxon>
        <taxon>organismal metagenomes</taxon>
    </lineage>
</organism>
<dbReference type="EMBL" id="MN740141">
    <property type="protein sequence ID" value="QHT89480.1"/>
    <property type="molecule type" value="Genomic_DNA"/>
</dbReference>
<dbReference type="GO" id="GO:0016020">
    <property type="term" value="C:membrane"/>
    <property type="evidence" value="ECO:0007669"/>
    <property type="project" value="UniProtKB-SubCell"/>
</dbReference>
<proteinExistence type="inferred from homology"/>
<evidence type="ECO:0000256" key="6">
    <source>
        <dbReference type="SAM" id="Phobius"/>
    </source>
</evidence>
<comment type="subcellular location">
    <subcellularLocation>
        <location evidence="1">Membrane</location>
        <topology evidence="1">Multi-pass membrane protein</topology>
    </subcellularLocation>
</comment>
<feature type="transmembrane region" description="Helical" evidence="6">
    <location>
        <begin position="24"/>
        <end position="46"/>
    </location>
</feature>
<feature type="transmembrane region" description="Helical" evidence="6">
    <location>
        <begin position="168"/>
        <end position="189"/>
    </location>
</feature>
<dbReference type="GO" id="GO:0033013">
    <property type="term" value="P:tetrapyrrole metabolic process"/>
    <property type="evidence" value="ECO:0007669"/>
    <property type="project" value="UniProtKB-ARBA"/>
</dbReference>
<dbReference type="InterPro" id="IPR038330">
    <property type="entry name" value="TspO/MBR-related_sf"/>
</dbReference>
<dbReference type="AlphaFoldDB" id="A0A6C0IA51"/>
<sequence length="196" mass="22553">MAKDCIGDIICFDEHNTADIIVQILRIIIILLPLIIGMTIGAIYGGKWNDPKYKNLKKSAYNPPSYVFGIVWPVLYILIGVIYSYALYDSKCIPDSISKCGTNVHFKELQYWIIPTLALLFNFMYIPIFFGENGLFNGLIIIILSLVFAILTLIQFSLQSNYYSYTRIFAMLTLVPYIIWLSFATYLSYDLYMLNK</sequence>
<dbReference type="PANTHER" id="PTHR10057:SF0">
    <property type="entry name" value="TRANSLOCATOR PROTEIN"/>
    <property type="match status" value="1"/>
</dbReference>
<keyword evidence="4 6" id="KW-1133">Transmembrane helix</keyword>
<name>A0A6C0IA51_9ZZZZ</name>
<feature type="transmembrane region" description="Helical" evidence="6">
    <location>
        <begin position="66"/>
        <end position="88"/>
    </location>
</feature>
<comment type="similarity">
    <text evidence="2">Belongs to the TspO/BZRP family.</text>
</comment>
<keyword evidence="3 6" id="KW-0812">Transmembrane</keyword>
<dbReference type="Pfam" id="PF03073">
    <property type="entry name" value="TspO_MBR"/>
    <property type="match status" value="1"/>
</dbReference>
<evidence type="ECO:0000256" key="5">
    <source>
        <dbReference type="ARBA" id="ARBA00023136"/>
    </source>
</evidence>
<reference evidence="7" key="1">
    <citation type="journal article" date="2020" name="Nature">
        <title>Giant virus diversity and host interactions through global metagenomics.</title>
        <authorList>
            <person name="Schulz F."/>
            <person name="Roux S."/>
            <person name="Paez-Espino D."/>
            <person name="Jungbluth S."/>
            <person name="Walsh D.A."/>
            <person name="Denef V.J."/>
            <person name="McMahon K.D."/>
            <person name="Konstantinidis K.T."/>
            <person name="Eloe-Fadrosh E.A."/>
            <person name="Kyrpides N.C."/>
            <person name="Woyke T."/>
        </authorList>
    </citation>
    <scope>NUCLEOTIDE SEQUENCE</scope>
    <source>
        <strain evidence="7">GVMAG-M-3300023184-60</strain>
    </source>
</reference>
<feature type="transmembrane region" description="Helical" evidence="6">
    <location>
        <begin position="136"/>
        <end position="156"/>
    </location>
</feature>
<evidence type="ECO:0000256" key="4">
    <source>
        <dbReference type="ARBA" id="ARBA00022989"/>
    </source>
</evidence>
<accession>A0A6C0IA51</accession>
<keyword evidence="5 6" id="KW-0472">Membrane</keyword>
<evidence type="ECO:0000256" key="1">
    <source>
        <dbReference type="ARBA" id="ARBA00004141"/>
    </source>
</evidence>
<dbReference type="InterPro" id="IPR004307">
    <property type="entry name" value="TspO_MBR"/>
</dbReference>